<dbReference type="AlphaFoldDB" id="A0A7L4PDU2"/>
<sequence length="231" mass="26778">MEIYVGTSGWLYSWNLGRSLRWYVENSGLNAVELNASFYRMPTARQVEKWRAEGSSLRWAVKVYRGVTHFGRLSEKALELLKRFLALFEPMDHLVDFYLFQLPPFFTNTSRNRARVERIASALGPRAAFEFRHSSWFTEEVARWAEEAGFTPVSVDSPDASWVVSTRGVVYLRMHGRTAWYSHYYEEDELEEIAGRLLSLAPKRVYVFFNNDHAMLENARSMLAILKGSGN</sequence>
<evidence type="ECO:0000313" key="1">
    <source>
        <dbReference type="EMBL" id="NYR16467.1"/>
    </source>
</evidence>
<dbReference type="PANTHER" id="PTHR30348">
    <property type="entry name" value="UNCHARACTERIZED PROTEIN YECE"/>
    <property type="match status" value="1"/>
</dbReference>
<protein>
    <submittedName>
        <fullName evidence="1">DUF72 domain-containing protein</fullName>
    </submittedName>
</protein>
<dbReference type="EMBL" id="JAAVJF010000006">
    <property type="protein sequence ID" value="NYR16467.1"/>
    <property type="molecule type" value="Genomic_DNA"/>
</dbReference>
<proteinExistence type="predicted"/>
<dbReference type="OMA" id="FFNNDHW"/>
<dbReference type="Gene3D" id="3.20.20.410">
    <property type="entry name" value="Protein of unknown function UPF0759"/>
    <property type="match status" value="1"/>
</dbReference>
<comment type="caution">
    <text evidence="1">The sequence shown here is derived from an EMBL/GenBank/DDBJ whole genome shotgun (WGS) entry which is preliminary data.</text>
</comment>
<keyword evidence="2" id="KW-1185">Reference proteome</keyword>
<gene>
    <name evidence="1" type="ORF">HC235_11115</name>
</gene>
<dbReference type="SUPFAM" id="SSF117396">
    <property type="entry name" value="TM1631-like"/>
    <property type="match status" value="1"/>
</dbReference>
<dbReference type="PANTHER" id="PTHR30348:SF4">
    <property type="entry name" value="DUF72 DOMAIN-CONTAINING PROTEIN"/>
    <property type="match status" value="1"/>
</dbReference>
<dbReference type="GeneID" id="5054481"/>
<accession>A0A7L4PDU2</accession>
<evidence type="ECO:0000313" key="2">
    <source>
        <dbReference type="Proteomes" id="UP000554766"/>
    </source>
</evidence>
<dbReference type="RefSeq" id="WP_011901469.1">
    <property type="nucleotide sequence ID" value="NZ_JAAVJF010000006.1"/>
</dbReference>
<dbReference type="Proteomes" id="UP000554766">
    <property type="component" value="Unassembled WGS sequence"/>
</dbReference>
<reference evidence="1 2" key="1">
    <citation type="journal article" date="2020" name="Nat. Commun.">
        <title>The structures of two archaeal type IV pili illuminate evolutionary relationships.</title>
        <authorList>
            <person name="Wang F."/>
            <person name="Baquero D.P."/>
            <person name="Su Z."/>
            <person name="Beltran L.C."/>
            <person name="Prangishvili D."/>
            <person name="Krupovic M."/>
            <person name="Egelman E.H."/>
        </authorList>
    </citation>
    <scope>NUCLEOTIDE SEQUENCE [LARGE SCALE GENOMIC DNA]</scope>
    <source>
        <strain evidence="1 2">2GA</strain>
    </source>
</reference>
<dbReference type="Pfam" id="PF01904">
    <property type="entry name" value="DUF72"/>
    <property type="match status" value="1"/>
</dbReference>
<dbReference type="InterPro" id="IPR036520">
    <property type="entry name" value="UPF0759_sf"/>
</dbReference>
<name>A0A7L4PDU2_9CREN</name>
<dbReference type="InterPro" id="IPR002763">
    <property type="entry name" value="DUF72"/>
</dbReference>
<organism evidence="1 2">
    <name type="scientific">Pyrobaculum arsenaticum</name>
    <dbReference type="NCBI Taxonomy" id="121277"/>
    <lineage>
        <taxon>Archaea</taxon>
        <taxon>Thermoproteota</taxon>
        <taxon>Thermoprotei</taxon>
        <taxon>Thermoproteales</taxon>
        <taxon>Thermoproteaceae</taxon>
        <taxon>Pyrobaculum</taxon>
    </lineage>
</organism>